<feature type="short sequence motif" description="DGA/G" evidence="4">
    <location>
        <begin position="171"/>
        <end position="173"/>
    </location>
</feature>
<evidence type="ECO:0000313" key="7">
    <source>
        <dbReference type="EMBL" id="KAK1600469.1"/>
    </source>
</evidence>
<proteinExistence type="predicted"/>
<keyword evidence="1 4" id="KW-0378">Hydrolase</keyword>
<dbReference type="PANTHER" id="PTHR24185">
    <property type="entry name" value="CALCIUM-INDEPENDENT PHOSPHOLIPASE A2-GAMMA"/>
    <property type="match status" value="1"/>
</dbReference>
<dbReference type="AlphaFoldDB" id="A0AAD8VBN3"/>
<organism evidence="7 8">
    <name type="scientific">Colletotrichum navitas</name>
    <dbReference type="NCBI Taxonomy" id="681940"/>
    <lineage>
        <taxon>Eukaryota</taxon>
        <taxon>Fungi</taxon>
        <taxon>Dikarya</taxon>
        <taxon>Ascomycota</taxon>
        <taxon>Pezizomycotina</taxon>
        <taxon>Sordariomycetes</taxon>
        <taxon>Hypocreomycetidae</taxon>
        <taxon>Glomerellales</taxon>
        <taxon>Glomerellaceae</taxon>
        <taxon>Colletotrichum</taxon>
        <taxon>Colletotrichum graminicola species complex</taxon>
    </lineage>
</organism>
<dbReference type="GO" id="GO:0016020">
    <property type="term" value="C:membrane"/>
    <property type="evidence" value="ECO:0007669"/>
    <property type="project" value="TreeGrafter"/>
</dbReference>
<evidence type="ECO:0000313" key="8">
    <source>
        <dbReference type="Proteomes" id="UP001230504"/>
    </source>
</evidence>
<dbReference type="GO" id="GO:0016740">
    <property type="term" value="F:transferase activity"/>
    <property type="evidence" value="ECO:0007669"/>
    <property type="project" value="UniProtKB-KW"/>
</dbReference>
<evidence type="ECO:0000256" key="3">
    <source>
        <dbReference type="ARBA" id="ARBA00023098"/>
    </source>
</evidence>
<dbReference type="GO" id="GO:0046486">
    <property type="term" value="P:glycerolipid metabolic process"/>
    <property type="evidence" value="ECO:0007669"/>
    <property type="project" value="UniProtKB-ARBA"/>
</dbReference>
<feature type="active site" description="Nucleophile" evidence="4">
    <location>
        <position position="56"/>
    </location>
</feature>
<feature type="short sequence motif" description="GXGXXG" evidence="4">
    <location>
        <begin position="14"/>
        <end position="19"/>
    </location>
</feature>
<evidence type="ECO:0000256" key="5">
    <source>
        <dbReference type="SAM" id="MobiDB-lite"/>
    </source>
</evidence>
<dbReference type="InterPro" id="IPR002641">
    <property type="entry name" value="PNPLA_dom"/>
</dbReference>
<keyword evidence="2 4" id="KW-0442">Lipid degradation</keyword>
<keyword evidence="8" id="KW-1185">Reference proteome</keyword>
<dbReference type="RefSeq" id="XP_060420965.1">
    <property type="nucleotide sequence ID" value="XM_060559631.1"/>
</dbReference>
<dbReference type="PROSITE" id="PS51635">
    <property type="entry name" value="PNPLA"/>
    <property type="match status" value="1"/>
</dbReference>
<feature type="short sequence motif" description="GXSXG" evidence="4">
    <location>
        <begin position="54"/>
        <end position="58"/>
    </location>
</feature>
<dbReference type="GO" id="GO:0019369">
    <property type="term" value="P:arachidonate metabolic process"/>
    <property type="evidence" value="ECO:0007669"/>
    <property type="project" value="TreeGrafter"/>
</dbReference>
<dbReference type="GO" id="GO:0016042">
    <property type="term" value="P:lipid catabolic process"/>
    <property type="evidence" value="ECO:0007669"/>
    <property type="project" value="UniProtKB-UniRule"/>
</dbReference>
<sequence>MADDGLVYLLSLDGGGIRGISELVILHEIMKRLKEVAGLKEEPKPRGYFHLIGGTSTGGTFKEATLDKVIRDIVAQRRLEKTVMLDTGGEKGVTFVCAATYNDHTPYLFRTYRANSSQSVPVADAPGTMTPTHNHAHHVEIWEAARATTAAPTFFHPISIKIKAEMDAYVDGALRFNNPARLVLNEAESQFGSGRKLGFVLSLGTGLKTADKGSNVVPSMEEVARNTEPVRKNSGALLSRGTFKVLKHAKQSITDPEPAHSALEERFRGTPYAYFRLNLDRGAADIKLHEYKKIKALRAATEQYLRKVQVFADIDKVVSMLHNNEGVNMPLDAAFYRLVRIAVCARSVHSLALSVGFANFDTSYLRFARVFWNNAATEDCIYESPRLMTATLFGGEPSKPDIGRVLQWLERNTKEEWLLVFDNNDSIDSRADAHLDRGVRRREGRQKPAASQCGRGAGNDDAARGPYRQGREPGGNVVGVVQREP</sequence>
<name>A0AAD8VBN3_9PEZI</name>
<dbReference type="EMBL" id="JAHLJV010000001">
    <property type="protein sequence ID" value="KAK1600469.1"/>
    <property type="molecule type" value="Genomic_DNA"/>
</dbReference>
<keyword evidence="3 4" id="KW-0443">Lipid metabolism</keyword>
<keyword evidence="7" id="KW-0808">Transferase</keyword>
<evidence type="ECO:0000259" key="6">
    <source>
        <dbReference type="PROSITE" id="PS51635"/>
    </source>
</evidence>
<dbReference type="Pfam" id="PF01734">
    <property type="entry name" value="Patatin"/>
    <property type="match status" value="1"/>
</dbReference>
<dbReference type="PANTHER" id="PTHR24185:SF1">
    <property type="entry name" value="CALCIUM-INDEPENDENT PHOSPHOLIPASE A2-GAMMA"/>
    <property type="match status" value="1"/>
</dbReference>
<dbReference type="Proteomes" id="UP001230504">
    <property type="component" value="Unassembled WGS sequence"/>
</dbReference>
<evidence type="ECO:0000256" key="2">
    <source>
        <dbReference type="ARBA" id="ARBA00022963"/>
    </source>
</evidence>
<evidence type="ECO:0000256" key="1">
    <source>
        <dbReference type="ARBA" id="ARBA00022801"/>
    </source>
</evidence>
<evidence type="ECO:0000256" key="4">
    <source>
        <dbReference type="PROSITE-ProRule" id="PRU01161"/>
    </source>
</evidence>
<dbReference type="GeneID" id="85443871"/>
<dbReference type="SUPFAM" id="SSF52151">
    <property type="entry name" value="FabD/lysophospholipase-like"/>
    <property type="match status" value="1"/>
</dbReference>
<dbReference type="InterPro" id="IPR016035">
    <property type="entry name" value="Acyl_Trfase/lysoPLipase"/>
</dbReference>
<protein>
    <submittedName>
        <fullName evidence="7">Acyl transferase/acyl hydrolase/lysophospholipase</fullName>
    </submittedName>
</protein>
<reference evidence="7" key="1">
    <citation type="submission" date="2021-06" db="EMBL/GenBank/DDBJ databases">
        <title>Comparative genomics, transcriptomics and evolutionary studies reveal genomic signatures of adaptation to plant cell wall in hemibiotrophic fungi.</title>
        <authorList>
            <consortium name="DOE Joint Genome Institute"/>
            <person name="Baroncelli R."/>
            <person name="Diaz J.F."/>
            <person name="Benocci T."/>
            <person name="Peng M."/>
            <person name="Battaglia E."/>
            <person name="Haridas S."/>
            <person name="Andreopoulos W."/>
            <person name="Labutti K."/>
            <person name="Pangilinan J."/>
            <person name="Floch G.L."/>
            <person name="Makela M.R."/>
            <person name="Henrissat B."/>
            <person name="Grigoriev I.V."/>
            <person name="Crouch J.A."/>
            <person name="De Vries R.P."/>
            <person name="Sukno S.A."/>
            <person name="Thon M.R."/>
        </authorList>
    </citation>
    <scope>NUCLEOTIDE SEQUENCE</scope>
    <source>
        <strain evidence="7">CBS 125086</strain>
    </source>
</reference>
<dbReference type="Gene3D" id="3.40.1090.10">
    <property type="entry name" value="Cytosolic phospholipase A2 catalytic domain"/>
    <property type="match status" value="2"/>
</dbReference>
<dbReference type="GO" id="GO:0047499">
    <property type="term" value="F:calcium-independent phospholipase A2 activity"/>
    <property type="evidence" value="ECO:0007669"/>
    <property type="project" value="TreeGrafter"/>
</dbReference>
<accession>A0AAD8VBN3</accession>
<feature type="domain" description="PNPLA" evidence="6">
    <location>
        <begin position="10"/>
        <end position="184"/>
    </location>
</feature>
<feature type="region of interest" description="Disordered" evidence="5">
    <location>
        <begin position="437"/>
        <end position="485"/>
    </location>
</feature>
<feature type="active site" description="Proton acceptor" evidence="4">
    <location>
        <position position="171"/>
    </location>
</feature>
<comment type="caution">
    <text evidence="7">The sequence shown here is derived from an EMBL/GenBank/DDBJ whole genome shotgun (WGS) entry which is preliminary data.</text>
</comment>
<gene>
    <name evidence="7" type="ORF">LY79DRAFT_574774</name>
</gene>